<evidence type="ECO:0000256" key="2">
    <source>
        <dbReference type="ARBA" id="ARBA00022525"/>
    </source>
</evidence>
<dbReference type="EMBL" id="JAFIRN010000002">
    <property type="protein sequence ID" value="KAG5855238.1"/>
    <property type="molecule type" value="Genomic_DNA"/>
</dbReference>
<accession>A0A9D3S591</accession>
<evidence type="ECO:0000256" key="6">
    <source>
        <dbReference type="SAM" id="MobiDB-lite"/>
    </source>
</evidence>
<evidence type="ECO:0000256" key="4">
    <source>
        <dbReference type="ARBA" id="ARBA00022729"/>
    </source>
</evidence>
<feature type="domain" description="EMI" evidence="7">
    <location>
        <begin position="28"/>
        <end position="104"/>
    </location>
</feature>
<feature type="compositionally biased region" description="Basic and acidic residues" evidence="6">
    <location>
        <begin position="716"/>
        <end position="728"/>
    </location>
</feature>
<sequence length="913" mass="98590">MVAWLLAFGCSRTEGWAVNRLTESPLLCRNWCSFVHQRKVTKAVVLRQESYIAKSLSPCPSGLPDCQLVMYKVSLRPVYKEGQKIVTSLLWHCCPGFGGHNCEATAADARASEPGDRTPGDRTAGDPREGLGDAQLQASARETQLSEDLSWEQRDFQPPGDPLGNSPHPAVSPRDVKQTGEHRGAVASEVGRLSHGLAELRRDQQGGAPHRGGGGGGGGGGPRGHNLEARLVESTKQIGQVRALLSARQNELEGRLQSQHAALHHHLTAFKADTDSKIGQNQASLRSLNATLEDVILNQRRLGEAALGWGVGGGDEPGLGAAAWQAIGRLQTTVSSNGAKVAALEGKSETAVRHLGDLQRGLRGLEGKLALTGRGTQAHFTDTALDVEDAKAAMLGRVAELADNLTAHGEHLSELDSDMRYLRERLGGAAGPPGCDCPALAKAVSELQRTWPAARAAEEDRRAREEDGGPGALGGRAMALNATRLQAAQEQVQRDVLALLRRDGEKTKEMRRLAGSFSSLLKDAIRHSEVLEVLLEEEVLEFKRLPPEEQREYSIPLLRRRILLAQEQVGSHAVTLAALESPVVNDDPSAALAERFKREADAAYGSEDYSVSDFWSLGREVEELETRLGQLEGRSCLSRCCNCTSRTTTAAPTGPAVELQDEVVTLRKELEDHLHVFRNVFGNTGGLERSNGTLDLEVLWAAVREKEGKKKLKKQRKDEERSDRHRAEMVNSRRKREPVPKAADLSQFPDASIAFLARSHDGAERPGPLTFESVSLNRGRAYSARTGVFRAPRGALPLPADPGLRAGPRRGRPEEGRGAGGHRAARPRRSGRGRDPGLRPGAGAGGAGPPGAGARDRGARKPDGQRLRRPAAPGDHLRSNRLTLGKPCSQPVPQTLTQDQLHASLFQTLPFCV</sequence>
<name>A0A9D3S591_ANGAN</name>
<feature type="compositionally biased region" description="Basic and acidic residues" evidence="6">
    <location>
        <begin position="854"/>
        <end position="866"/>
    </location>
</feature>
<dbReference type="InterPro" id="IPR050392">
    <property type="entry name" value="Collagen/C1q_domain"/>
</dbReference>
<keyword evidence="3" id="KW-0272">Extracellular matrix</keyword>
<keyword evidence="5" id="KW-1015">Disulfide bond</keyword>
<feature type="region of interest" description="Disordered" evidence="6">
    <location>
        <begin position="709"/>
        <end position="745"/>
    </location>
</feature>
<proteinExistence type="predicted"/>
<comment type="caution">
    <text evidence="8">The sequence shown here is derived from an EMBL/GenBank/DDBJ whole genome shotgun (WGS) entry which is preliminary data.</text>
</comment>
<feature type="region of interest" description="Disordered" evidence="6">
    <location>
        <begin position="203"/>
        <end position="226"/>
    </location>
</feature>
<evidence type="ECO:0000256" key="1">
    <source>
        <dbReference type="ARBA" id="ARBA00004498"/>
    </source>
</evidence>
<organism evidence="8 9">
    <name type="scientific">Anguilla anguilla</name>
    <name type="common">European freshwater eel</name>
    <name type="synonym">Muraena anguilla</name>
    <dbReference type="NCBI Taxonomy" id="7936"/>
    <lineage>
        <taxon>Eukaryota</taxon>
        <taxon>Metazoa</taxon>
        <taxon>Chordata</taxon>
        <taxon>Craniata</taxon>
        <taxon>Vertebrata</taxon>
        <taxon>Euteleostomi</taxon>
        <taxon>Actinopterygii</taxon>
        <taxon>Neopterygii</taxon>
        <taxon>Teleostei</taxon>
        <taxon>Anguilliformes</taxon>
        <taxon>Anguillidae</taxon>
        <taxon>Anguilla</taxon>
    </lineage>
</organism>
<dbReference type="InterPro" id="IPR011489">
    <property type="entry name" value="EMI_domain"/>
</dbReference>
<dbReference type="PANTHER" id="PTHR15427">
    <property type="entry name" value="EMILIN ELASTIN MICROFIBRIL INTERFACE-LOCATED PROTEIN ELASTIN MICROFIBRIL INTERFACER"/>
    <property type="match status" value="1"/>
</dbReference>
<feature type="compositionally biased region" description="Gly residues" evidence="6">
    <location>
        <begin position="209"/>
        <end position="223"/>
    </location>
</feature>
<evidence type="ECO:0000313" key="9">
    <source>
        <dbReference type="Proteomes" id="UP001044222"/>
    </source>
</evidence>
<dbReference type="Proteomes" id="UP001044222">
    <property type="component" value="Unassembled WGS sequence"/>
</dbReference>
<dbReference type="PANTHER" id="PTHR15427:SF40">
    <property type="entry name" value="MULTIMERIN-2 PRECURSOR"/>
    <property type="match status" value="1"/>
</dbReference>
<evidence type="ECO:0000256" key="3">
    <source>
        <dbReference type="ARBA" id="ARBA00022530"/>
    </source>
</evidence>
<evidence type="ECO:0000256" key="5">
    <source>
        <dbReference type="ARBA" id="ARBA00023157"/>
    </source>
</evidence>
<evidence type="ECO:0000259" key="7">
    <source>
        <dbReference type="PROSITE" id="PS51041"/>
    </source>
</evidence>
<protein>
    <recommendedName>
        <fullName evidence="7">EMI domain-containing protein</fullName>
    </recommendedName>
</protein>
<dbReference type="Pfam" id="PF07546">
    <property type="entry name" value="EMI"/>
    <property type="match status" value="1"/>
</dbReference>
<gene>
    <name evidence="8" type="ORF">ANANG_G00046960</name>
</gene>
<dbReference type="PROSITE" id="PS51041">
    <property type="entry name" value="EMI"/>
    <property type="match status" value="1"/>
</dbReference>
<dbReference type="GO" id="GO:0005576">
    <property type="term" value="C:extracellular region"/>
    <property type="evidence" value="ECO:0007669"/>
    <property type="project" value="UniProtKB-SubCell"/>
</dbReference>
<feature type="compositionally biased region" description="Basic and acidic residues" evidence="6">
    <location>
        <begin position="110"/>
        <end position="131"/>
    </location>
</feature>
<dbReference type="AlphaFoldDB" id="A0A9D3S591"/>
<keyword evidence="4" id="KW-0732">Signal</keyword>
<feature type="compositionally biased region" description="Polar residues" evidence="6">
    <location>
        <begin position="136"/>
        <end position="147"/>
    </location>
</feature>
<feature type="region of interest" description="Disordered" evidence="6">
    <location>
        <begin position="792"/>
        <end position="891"/>
    </location>
</feature>
<keyword evidence="9" id="KW-1185">Reference proteome</keyword>
<feature type="compositionally biased region" description="Gly residues" evidence="6">
    <location>
        <begin position="840"/>
        <end position="851"/>
    </location>
</feature>
<feature type="region of interest" description="Disordered" evidence="6">
    <location>
        <begin position="108"/>
        <end position="182"/>
    </location>
</feature>
<comment type="subcellular location">
    <subcellularLocation>
        <location evidence="1">Secreted</location>
        <location evidence="1">Extracellular space</location>
        <location evidence="1">Extracellular matrix</location>
    </subcellularLocation>
</comment>
<reference evidence="8" key="1">
    <citation type="submission" date="2021-01" db="EMBL/GenBank/DDBJ databases">
        <title>A chromosome-scale assembly of European eel, Anguilla anguilla.</title>
        <authorList>
            <person name="Henkel C."/>
            <person name="Jong-Raadsen S.A."/>
            <person name="Dufour S."/>
            <person name="Weltzien F.-A."/>
            <person name="Palstra A.P."/>
            <person name="Pelster B."/>
            <person name="Spaink H.P."/>
            <person name="Van Den Thillart G.E."/>
            <person name="Jansen H."/>
            <person name="Zahm M."/>
            <person name="Klopp C."/>
            <person name="Cedric C."/>
            <person name="Louis A."/>
            <person name="Berthelot C."/>
            <person name="Parey E."/>
            <person name="Roest Crollius H."/>
            <person name="Montfort J."/>
            <person name="Robinson-Rechavi M."/>
            <person name="Bucao C."/>
            <person name="Bouchez O."/>
            <person name="Gislard M."/>
            <person name="Lluch J."/>
            <person name="Milhes M."/>
            <person name="Lampietro C."/>
            <person name="Lopez Roques C."/>
            <person name="Donnadieu C."/>
            <person name="Braasch I."/>
            <person name="Desvignes T."/>
            <person name="Postlethwait J."/>
            <person name="Bobe J."/>
            <person name="Guiguen Y."/>
            <person name="Dirks R."/>
        </authorList>
    </citation>
    <scope>NUCLEOTIDE SEQUENCE</scope>
    <source>
        <strain evidence="8">Tag_6206</strain>
        <tissue evidence="8">Liver</tissue>
    </source>
</reference>
<keyword evidence="2" id="KW-0964">Secreted</keyword>
<evidence type="ECO:0000313" key="8">
    <source>
        <dbReference type="EMBL" id="KAG5855238.1"/>
    </source>
</evidence>